<evidence type="ECO:0000313" key="2">
    <source>
        <dbReference type="Proteomes" id="UP001465119"/>
    </source>
</evidence>
<accession>A0ABV1C5Y8</accession>
<gene>
    <name evidence="1" type="ORF">WMO20_13800</name>
</gene>
<dbReference type="EMBL" id="JBBMEN010000038">
    <property type="protein sequence ID" value="MEQ2386987.1"/>
    <property type="molecule type" value="Genomic_DNA"/>
</dbReference>
<sequence length="122" mass="13469">MTVRLKAAAFQNRIQDADCGGRFELELLSGFIIIYQERTVNDVENVAAVVVPIGIHQLARQVRNLLAEPFMVNAVLSGNHFRHRLHQIGAELPHLRVTGIAAHPGVAHIKDIVQTRHTAGLV</sequence>
<evidence type="ECO:0000313" key="1">
    <source>
        <dbReference type="EMBL" id="MEQ2386987.1"/>
    </source>
</evidence>
<keyword evidence="2" id="KW-1185">Reference proteome</keyword>
<comment type="caution">
    <text evidence="1">The sequence shown here is derived from an EMBL/GenBank/DDBJ whole genome shotgun (WGS) entry which is preliminary data.</text>
</comment>
<dbReference type="RefSeq" id="WP_215698375.1">
    <property type="nucleotide sequence ID" value="NZ_JBBMEN010000038.1"/>
</dbReference>
<protein>
    <submittedName>
        <fullName evidence="1">Uncharacterized protein</fullName>
    </submittedName>
</protein>
<dbReference type="Proteomes" id="UP001465119">
    <property type="component" value="Unassembled WGS sequence"/>
</dbReference>
<organism evidence="1 2">
    <name type="scientific">Faecalibacterium intestinale</name>
    <dbReference type="NCBI Taxonomy" id="3133155"/>
    <lineage>
        <taxon>Bacteria</taxon>
        <taxon>Bacillati</taxon>
        <taxon>Bacillota</taxon>
        <taxon>Clostridia</taxon>
        <taxon>Eubacteriales</taxon>
        <taxon>Oscillospiraceae</taxon>
        <taxon>Faecalibacterium</taxon>
    </lineage>
</organism>
<reference evidence="1 2" key="1">
    <citation type="submission" date="2024-03" db="EMBL/GenBank/DDBJ databases">
        <title>Human intestinal bacterial collection.</title>
        <authorList>
            <person name="Pauvert C."/>
            <person name="Hitch T.C.A."/>
            <person name="Clavel T."/>
        </authorList>
    </citation>
    <scope>NUCLEOTIDE SEQUENCE [LARGE SCALE GENOMIC DNA]</scope>
    <source>
        <strain evidence="1 2">CLA-AA-H281</strain>
    </source>
</reference>
<proteinExistence type="predicted"/>
<name>A0ABV1C5Y8_9FIRM</name>